<keyword evidence="2" id="KW-1185">Reference proteome</keyword>
<gene>
    <name evidence="1" type="ORF">FV141_00975</name>
</gene>
<evidence type="ECO:0000313" key="2">
    <source>
        <dbReference type="Proteomes" id="UP000323565"/>
    </source>
</evidence>
<organism evidence="1 2">
    <name type="scientific">Dermacoccus abyssi</name>
    <dbReference type="NCBI Taxonomy" id="322596"/>
    <lineage>
        <taxon>Bacteria</taxon>
        <taxon>Bacillati</taxon>
        <taxon>Actinomycetota</taxon>
        <taxon>Actinomycetes</taxon>
        <taxon>Micrococcales</taxon>
        <taxon>Dermacoccaceae</taxon>
        <taxon>Dermacoccus</taxon>
    </lineage>
</organism>
<dbReference type="EMBL" id="CP043031">
    <property type="protein sequence ID" value="QEH92271.1"/>
    <property type="molecule type" value="Genomic_DNA"/>
</dbReference>
<name>A0ABX5Z600_9MICO</name>
<proteinExistence type="predicted"/>
<sequence length="74" mass="8246">MTTHNVPSPLLVEGAILAPVDVEDATKRVWAYCTHPLSGWTIYDLAAITARNEGHFEEVRTWDLLLSALMNARP</sequence>
<reference evidence="1 2" key="1">
    <citation type="submission" date="2019-08" db="EMBL/GenBank/DDBJ databases">
        <title>Dermacoccus abyssi strain HZAU 226, whole genome Nanopore sequencing project.</title>
        <authorList>
            <person name="Guo A."/>
            <person name="Zhang X."/>
            <person name="Ruan Y."/>
            <person name="Liu W."/>
            <person name="Chen Q."/>
            <person name="Gu L."/>
        </authorList>
    </citation>
    <scope>NUCLEOTIDE SEQUENCE [LARGE SCALE GENOMIC DNA]</scope>
    <source>
        <strain evidence="1 2">HZAU 226</strain>
    </source>
</reference>
<evidence type="ECO:0000313" key="1">
    <source>
        <dbReference type="EMBL" id="QEH92271.1"/>
    </source>
</evidence>
<accession>A0ABX5Z600</accession>
<dbReference type="Proteomes" id="UP000323565">
    <property type="component" value="Chromosome"/>
</dbReference>
<protein>
    <submittedName>
        <fullName evidence="1">Uncharacterized protein</fullName>
    </submittedName>
</protein>